<keyword evidence="2" id="KW-1185">Reference proteome</keyword>
<proteinExistence type="predicted"/>
<name>A0A3M6VUP2_9STRA</name>
<accession>A0A3M6VUP2</accession>
<evidence type="ECO:0000313" key="2">
    <source>
        <dbReference type="Proteomes" id="UP000282087"/>
    </source>
</evidence>
<evidence type="ECO:0000313" key="1">
    <source>
        <dbReference type="EMBL" id="RMX70077.1"/>
    </source>
</evidence>
<comment type="caution">
    <text evidence="1">The sequence shown here is derived from an EMBL/GenBank/DDBJ whole genome shotgun (WGS) entry which is preliminary data.</text>
</comment>
<dbReference type="VEuPathDB" id="FungiDB:DD237_001809"/>
<gene>
    <name evidence="1" type="ORF">DD238_000913</name>
</gene>
<dbReference type="Proteomes" id="UP000282087">
    <property type="component" value="Unassembled WGS sequence"/>
</dbReference>
<protein>
    <submittedName>
        <fullName evidence="1">Uncharacterized protein</fullName>
    </submittedName>
</protein>
<reference evidence="1 2" key="1">
    <citation type="submission" date="2018-06" db="EMBL/GenBank/DDBJ databases">
        <title>Comparative genomics of downy mildews reveals potential adaptations to biotrophy.</title>
        <authorList>
            <person name="Fletcher K."/>
            <person name="Klosterman S.J."/>
            <person name="Derevnina L."/>
            <person name="Martin F."/>
            <person name="Koike S."/>
            <person name="Reyes Chin-Wo S."/>
            <person name="Mou B."/>
            <person name="Michelmore R."/>
        </authorList>
    </citation>
    <scope>NUCLEOTIDE SEQUENCE [LARGE SCALE GENOMIC DNA]</scope>
    <source>
        <strain evidence="1 2">R14</strain>
    </source>
</reference>
<organism evidence="1 2">
    <name type="scientific">Peronospora effusa</name>
    <dbReference type="NCBI Taxonomy" id="542832"/>
    <lineage>
        <taxon>Eukaryota</taxon>
        <taxon>Sar</taxon>
        <taxon>Stramenopiles</taxon>
        <taxon>Oomycota</taxon>
        <taxon>Peronosporomycetes</taxon>
        <taxon>Peronosporales</taxon>
        <taxon>Peronosporaceae</taxon>
        <taxon>Peronospora</taxon>
    </lineage>
</organism>
<dbReference type="AlphaFoldDB" id="A0A3M6VUP2"/>
<dbReference type="EMBL" id="QLLG01000007">
    <property type="protein sequence ID" value="RMX70077.1"/>
    <property type="molecule type" value="Genomic_DNA"/>
</dbReference>
<sequence>MNILMRYTKVLPDEAYREPKSFWLFVIRLLQSPRSSVLHVCKNKRSRILRPERQNRLNQPVALAYAATFAGRAMTSLHIEALIVNGYNF</sequence>